<evidence type="ECO:0000256" key="1">
    <source>
        <dbReference type="ARBA" id="ARBA00004123"/>
    </source>
</evidence>
<accession>A0A2U1J2W4</accession>
<dbReference type="PANTHER" id="PTHR13375:SF3">
    <property type="entry name" value="THO COMPLEX SUBUNIT 5 HOMOLOG"/>
    <property type="match status" value="1"/>
</dbReference>
<dbReference type="Proteomes" id="UP000245591">
    <property type="component" value="Unassembled WGS sequence"/>
</dbReference>
<reference evidence="4 5" key="1">
    <citation type="journal article" date="2018" name="MBio">
        <title>Comparative Genomics Reveals the Core Gene Toolbox for the Fungus-Insect Symbiosis.</title>
        <authorList>
            <person name="Wang Y."/>
            <person name="Stata M."/>
            <person name="Wang W."/>
            <person name="Stajich J.E."/>
            <person name="White M.M."/>
            <person name="Moncalvo J.M."/>
        </authorList>
    </citation>
    <scope>NUCLEOTIDE SEQUENCE [LARGE SCALE GENOMIC DNA]</scope>
    <source>
        <strain evidence="4 5">AUS-126-30</strain>
    </source>
</reference>
<dbReference type="InterPro" id="IPR019163">
    <property type="entry name" value="THO_Thoc5"/>
</dbReference>
<evidence type="ECO:0000313" key="5">
    <source>
        <dbReference type="Proteomes" id="UP000245591"/>
    </source>
</evidence>
<comment type="caution">
    <text evidence="4">The sequence shown here is derived from an EMBL/GenBank/DDBJ whole genome shotgun (WGS) entry which is preliminary data.</text>
</comment>
<sequence length="192" mass="22657">MEMKYLMETTRLCLELEELLTEMFEGKRKGEDKAVVLLAELRQVNRKCNLETRELESKSKALKDKLEILCYDYTNYLGEMEYIEGEIRKVESIKNIYENVELIDVDEFMKNEGIGKDLGEHELMVSRMNYELESRKRLLEEKKALIAKKEGLLAKKKLREEYFQRLQNQVRTYVKSANILREALKSTAEASI</sequence>
<name>A0A2U1J2W4_SMIAN</name>
<dbReference type="GO" id="GO:0003729">
    <property type="term" value="F:mRNA binding"/>
    <property type="evidence" value="ECO:0007669"/>
    <property type="project" value="TreeGrafter"/>
</dbReference>
<comment type="similarity">
    <text evidence="2">Belongs to the THOC5 family.</text>
</comment>
<dbReference type="AlphaFoldDB" id="A0A2U1J2W4"/>
<organism evidence="4 5">
    <name type="scientific">Smittium angustum</name>
    <dbReference type="NCBI Taxonomy" id="133377"/>
    <lineage>
        <taxon>Eukaryota</taxon>
        <taxon>Fungi</taxon>
        <taxon>Fungi incertae sedis</taxon>
        <taxon>Zoopagomycota</taxon>
        <taxon>Kickxellomycotina</taxon>
        <taxon>Harpellomycetes</taxon>
        <taxon>Harpellales</taxon>
        <taxon>Legeriomycetaceae</taxon>
        <taxon>Smittium</taxon>
    </lineage>
</organism>
<dbReference type="PANTHER" id="PTHR13375">
    <property type="entry name" value="FMS INTERACTING PROTEIN"/>
    <property type="match status" value="1"/>
</dbReference>
<dbReference type="Pfam" id="PF09766">
    <property type="entry name" value="FmiP_Thoc5"/>
    <property type="match status" value="1"/>
</dbReference>
<gene>
    <name evidence="4" type="ORF">BB558_004567</name>
</gene>
<dbReference type="EMBL" id="MBFU01000434">
    <property type="protein sequence ID" value="PVZ99421.1"/>
    <property type="molecule type" value="Genomic_DNA"/>
</dbReference>
<keyword evidence="3" id="KW-0539">Nucleus</keyword>
<dbReference type="GO" id="GO:0006406">
    <property type="term" value="P:mRNA export from nucleus"/>
    <property type="evidence" value="ECO:0007669"/>
    <property type="project" value="TreeGrafter"/>
</dbReference>
<evidence type="ECO:0000313" key="4">
    <source>
        <dbReference type="EMBL" id="PVZ99421.1"/>
    </source>
</evidence>
<protein>
    <submittedName>
        <fullName evidence="4">Uncharacterized protein</fullName>
    </submittedName>
</protein>
<dbReference type="GO" id="GO:0000445">
    <property type="term" value="C:THO complex part of transcription export complex"/>
    <property type="evidence" value="ECO:0007669"/>
    <property type="project" value="TreeGrafter"/>
</dbReference>
<evidence type="ECO:0000256" key="3">
    <source>
        <dbReference type="ARBA" id="ARBA00023242"/>
    </source>
</evidence>
<keyword evidence="5" id="KW-1185">Reference proteome</keyword>
<evidence type="ECO:0000256" key="2">
    <source>
        <dbReference type="ARBA" id="ARBA00008044"/>
    </source>
</evidence>
<comment type="subcellular location">
    <subcellularLocation>
        <location evidence="1">Nucleus</location>
    </subcellularLocation>
</comment>
<proteinExistence type="inferred from homology"/>